<feature type="transmembrane region" description="Helical" evidence="1">
    <location>
        <begin position="36"/>
        <end position="56"/>
    </location>
</feature>
<dbReference type="EMBL" id="VXIV02003280">
    <property type="protein sequence ID" value="KAF6018732.1"/>
    <property type="molecule type" value="Genomic_DNA"/>
</dbReference>
<evidence type="ECO:0000313" key="2">
    <source>
        <dbReference type="EMBL" id="KAF6018732.1"/>
    </source>
</evidence>
<proteinExistence type="predicted"/>
<protein>
    <submittedName>
        <fullName evidence="2">Uncharacterized protein</fullName>
    </submittedName>
</protein>
<organism evidence="2 3">
    <name type="scientific">Bugula neritina</name>
    <name type="common">Brown bryozoan</name>
    <name type="synonym">Sertularia neritina</name>
    <dbReference type="NCBI Taxonomy" id="10212"/>
    <lineage>
        <taxon>Eukaryota</taxon>
        <taxon>Metazoa</taxon>
        <taxon>Spiralia</taxon>
        <taxon>Lophotrochozoa</taxon>
        <taxon>Bryozoa</taxon>
        <taxon>Gymnolaemata</taxon>
        <taxon>Cheilostomatida</taxon>
        <taxon>Flustrina</taxon>
        <taxon>Buguloidea</taxon>
        <taxon>Bugulidae</taxon>
        <taxon>Bugula</taxon>
    </lineage>
</organism>
<evidence type="ECO:0000256" key="1">
    <source>
        <dbReference type="SAM" id="Phobius"/>
    </source>
</evidence>
<accession>A0A7J7IXT2</accession>
<sequence>MLEITGFLCSFSSSEVTSFALSLLLLLIFGNLSLCLPLPFVCLVCLLVVVSCLFFVTKAGNCVATLDSCLLSPMVSYSYSDRSVSVSVGAPSSPSDVYSSESKTHLSTSNLNVYSWNLVVITF</sequence>
<reference evidence="2" key="1">
    <citation type="submission" date="2020-06" db="EMBL/GenBank/DDBJ databases">
        <title>Draft genome of Bugula neritina, a colonial animal packing powerful symbionts and potential medicines.</title>
        <authorList>
            <person name="Rayko M."/>
        </authorList>
    </citation>
    <scope>NUCLEOTIDE SEQUENCE [LARGE SCALE GENOMIC DNA]</scope>
    <source>
        <strain evidence="2">Kwan_BN1</strain>
    </source>
</reference>
<evidence type="ECO:0000313" key="3">
    <source>
        <dbReference type="Proteomes" id="UP000593567"/>
    </source>
</evidence>
<dbReference type="Proteomes" id="UP000593567">
    <property type="component" value="Unassembled WGS sequence"/>
</dbReference>
<keyword evidence="1" id="KW-0472">Membrane</keyword>
<feature type="transmembrane region" description="Helical" evidence="1">
    <location>
        <begin position="7"/>
        <end position="30"/>
    </location>
</feature>
<comment type="caution">
    <text evidence="2">The sequence shown here is derived from an EMBL/GenBank/DDBJ whole genome shotgun (WGS) entry which is preliminary data.</text>
</comment>
<gene>
    <name evidence="2" type="ORF">EB796_022960</name>
</gene>
<name>A0A7J7IXT2_BUGNE</name>
<keyword evidence="1" id="KW-0812">Transmembrane</keyword>
<keyword evidence="1" id="KW-1133">Transmembrane helix</keyword>
<keyword evidence="3" id="KW-1185">Reference proteome</keyword>
<dbReference type="AlphaFoldDB" id="A0A7J7IXT2"/>